<dbReference type="InterPro" id="IPR036875">
    <property type="entry name" value="Znf_CCHC_sf"/>
</dbReference>
<feature type="domain" description="CCHC-type" evidence="3">
    <location>
        <begin position="59"/>
        <end position="76"/>
    </location>
</feature>
<keyword evidence="5" id="KW-1185">Reference proteome</keyword>
<protein>
    <recommendedName>
        <fullName evidence="3">CCHC-type domain-containing protein</fullName>
    </recommendedName>
</protein>
<keyword evidence="1" id="KW-0863">Zinc-finger</keyword>
<organism evidence="4 5">
    <name type="scientific">Stylosanthes scabra</name>
    <dbReference type="NCBI Taxonomy" id="79078"/>
    <lineage>
        <taxon>Eukaryota</taxon>
        <taxon>Viridiplantae</taxon>
        <taxon>Streptophyta</taxon>
        <taxon>Embryophyta</taxon>
        <taxon>Tracheophyta</taxon>
        <taxon>Spermatophyta</taxon>
        <taxon>Magnoliopsida</taxon>
        <taxon>eudicotyledons</taxon>
        <taxon>Gunneridae</taxon>
        <taxon>Pentapetalae</taxon>
        <taxon>rosids</taxon>
        <taxon>fabids</taxon>
        <taxon>Fabales</taxon>
        <taxon>Fabaceae</taxon>
        <taxon>Papilionoideae</taxon>
        <taxon>50 kb inversion clade</taxon>
        <taxon>dalbergioids sensu lato</taxon>
        <taxon>Dalbergieae</taxon>
        <taxon>Pterocarpus clade</taxon>
        <taxon>Stylosanthes</taxon>
    </lineage>
</organism>
<evidence type="ECO:0000313" key="4">
    <source>
        <dbReference type="EMBL" id="MED6119647.1"/>
    </source>
</evidence>
<keyword evidence="1" id="KW-0479">Metal-binding</keyword>
<dbReference type="InterPro" id="IPR001878">
    <property type="entry name" value="Znf_CCHC"/>
</dbReference>
<dbReference type="Proteomes" id="UP001341840">
    <property type="component" value="Unassembled WGS sequence"/>
</dbReference>
<gene>
    <name evidence="4" type="ORF">PIB30_013523</name>
</gene>
<comment type="caution">
    <text evidence="4">The sequence shown here is derived from an EMBL/GenBank/DDBJ whole genome shotgun (WGS) entry which is preliminary data.</text>
</comment>
<dbReference type="InterPro" id="IPR041670">
    <property type="entry name" value="Znf-CCHC_6"/>
</dbReference>
<dbReference type="EMBL" id="JASCZI010030243">
    <property type="protein sequence ID" value="MED6119647.1"/>
    <property type="molecule type" value="Genomic_DNA"/>
</dbReference>
<evidence type="ECO:0000259" key="3">
    <source>
        <dbReference type="PROSITE" id="PS50158"/>
    </source>
</evidence>
<keyword evidence="1" id="KW-0862">Zinc</keyword>
<reference evidence="4 5" key="1">
    <citation type="journal article" date="2023" name="Plants (Basel)">
        <title>Bridging the Gap: Combining Genomics and Transcriptomics Approaches to Understand Stylosanthes scabra, an Orphan Legume from the Brazilian Caatinga.</title>
        <authorList>
            <person name="Ferreira-Neto J.R.C."/>
            <person name="da Silva M.D."/>
            <person name="Binneck E."/>
            <person name="de Melo N.F."/>
            <person name="da Silva R.H."/>
            <person name="de Melo A.L.T.M."/>
            <person name="Pandolfi V."/>
            <person name="Bustamante F.O."/>
            <person name="Brasileiro-Vidal A.C."/>
            <person name="Benko-Iseppon A.M."/>
        </authorList>
    </citation>
    <scope>NUCLEOTIDE SEQUENCE [LARGE SCALE GENOMIC DNA]</scope>
    <source>
        <tissue evidence="4">Leaves</tissue>
    </source>
</reference>
<dbReference type="PROSITE" id="PS50158">
    <property type="entry name" value="ZF_CCHC"/>
    <property type="match status" value="1"/>
</dbReference>
<name>A0ABU6R6J6_9FABA</name>
<evidence type="ECO:0000256" key="1">
    <source>
        <dbReference type="PROSITE-ProRule" id="PRU00047"/>
    </source>
</evidence>
<dbReference type="Pfam" id="PF15288">
    <property type="entry name" value="zf-CCHC_6"/>
    <property type="match status" value="1"/>
</dbReference>
<feature type="region of interest" description="Disordered" evidence="2">
    <location>
        <begin position="1"/>
        <end position="61"/>
    </location>
</feature>
<evidence type="ECO:0000313" key="5">
    <source>
        <dbReference type="Proteomes" id="UP001341840"/>
    </source>
</evidence>
<evidence type="ECO:0000256" key="2">
    <source>
        <dbReference type="SAM" id="MobiDB-lite"/>
    </source>
</evidence>
<dbReference type="SUPFAM" id="SSF57756">
    <property type="entry name" value="Retrovirus zinc finger-like domains"/>
    <property type="match status" value="1"/>
</dbReference>
<sequence>MDLEMQNGLGAAADPGMPLNEDEVAPDTGVRDPARVRTKGTARANDVADGRTRAGPKRRKCSACGRLGHRRTRCPNVATTSNAVRGPVTAVTNVNGEENNRHGAMHHMDESTSCCPNLWVRDT</sequence>
<accession>A0ABU6R6J6</accession>
<proteinExistence type="predicted"/>